<comment type="caution">
    <text evidence="10">The sequence shown here is derived from an EMBL/GenBank/DDBJ whole genome shotgun (WGS) entry which is preliminary data.</text>
</comment>
<feature type="transmembrane region" description="Helical" evidence="7">
    <location>
        <begin position="245"/>
        <end position="264"/>
    </location>
</feature>
<dbReference type="PANTHER" id="PTHR30489:SF0">
    <property type="entry name" value="LIPOPROTEIN-RELEASING SYSTEM TRANSMEMBRANE PROTEIN LOLE"/>
    <property type="match status" value="1"/>
</dbReference>
<keyword evidence="5 7" id="KW-1133">Transmembrane helix</keyword>
<keyword evidence="11" id="KW-1185">Reference proteome</keyword>
<dbReference type="InterPro" id="IPR025857">
    <property type="entry name" value="MacB_PCD"/>
</dbReference>
<evidence type="ECO:0000313" key="11">
    <source>
        <dbReference type="Proteomes" id="UP000193136"/>
    </source>
</evidence>
<feature type="transmembrane region" description="Helical" evidence="7">
    <location>
        <begin position="20"/>
        <end position="41"/>
    </location>
</feature>
<name>A0A1X0YB92_9BACT</name>
<sequence length="384" mass="41908">MRQLKLLEYALSALWRRKGKTSAILVVYVLTVAALASVLFLTQSLRTEAELLLKDAPELVVQRLAAGRHALIPEDYAAVIAAIPGVGKVQPRIWGYYYDALTKANYTLIGVRSKQGPMPLLAGRLPTGADECAVGQGVAEMRDVEVGDDLILIDGDNLGVSLEVVGVFAAESRLLTNDLIVLEDEALRQFFRLPEGEATDLAVQVHNPREVNTVARKVVRLKADARPITRSEILRTYDAVFNWRSGMLLSIFIAALSAFAILAWDKATGISAEEKHEIGVLKAIGWDTGDVLLLKFWEGLALSLTAVLLGLLAAWVHVFWFGAPLLAMVVKGWSVLFPAFDLVPRVELQQLLALILLTVAPYVVATVIPSWKAAITDPDTVLRG</sequence>
<evidence type="ECO:0000256" key="5">
    <source>
        <dbReference type="ARBA" id="ARBA00022989"/>
    </source>
</evidence>
<dbReference type="PANTHER" id="PTHR30489">
    <property type="entry name" value="LIPOPROTEIN-RELEASING SYSTEM TRANSMEMBRANE PROTEIN LOLE"/>
    <property type="match status" value="1"/>
</dbReference>
<evidence type="ECO:0000313" key="10">
    <source>
        <dbReference type="EMBL" id="ORJ62387.1"/>
    </source>
</evidence>
<dbReference type="Proteomes" id="UP000193136">
    <property type="component" value="Unassembled WGS sequence"/>
</dbReference>
<dbReference type="AlphaFoldDB" id="A0A1X0YB92"/>
<accession>A0A1X0YB92</accession>
<evidence type="ECO:0000256" key="2">
    <source>
        <dbReference type="ARBA" id="ARBA00005236"/>
    </source>
</evidence>
<dbReference type="Pfam" id="PF02687">
    <property type="entry name" value="FtsX"/>
    <property type="match status" value="1"/>
</dbReference>
<evidence type="ECO:0000256" key="4">
    <source>
        <dbReference type="ARBA" id="ARBA00022692"/>
    </source>
</evidence>
<dbReference type="GO" id="GO:0044874">
    <property type="term" value="P:lipoprotein localization to outer membrane"/>
    <property type="evidence" value="ECO:0007669"/>
    <property type="project" value="TreeGrafter"/>
</dbReference>
<evidence type="ECO:0000256" key="7">
    <source>
        <dbReference type="SAM" id="Phobius"/>
    </source>
</evidence>
<gene>
    <name evidence="10" type="ORF">B5V00_03625</name>
</gene>
<keyword evidence="6 7" id="KW-0472">Membrane</keyword>
<dbReference type="InterPro" id="IPR003838">
    <property type="entry name" value="ABC3_permease_C"/>
</dbReference>
<evidence type="ECO:0000256" key="1">
    <source>
        <dbReference type="ARBA" id="ARBA00004651"/>
    </source>
</evidence>
<evidence type="ECO:0000256" key="6">
    <source>
        <dbReference type="ARBA" id="ARBA00023136"/>
    </source>
</evidence>
<organism evidence="10 11">
    <name type="scientific">Geothermobacter hydrogeniphilus</name>
    <dbReference type="NCBI Taxonomy" id="1969733"/>
    <lineage>
        <taxon>Bacteria</taxon>
        <taxon>Pseudomonadati</taxon>
        <taxon>Thermodesulfobacteriota</taxon>
        <taxon>Desulfuromonadia</taxon>
        <taxon>Desulfuromonadales</taxon>
        <taxon>Geothermobacteraceae</taxon>
        <taxon>Geothermobacter</taxon>
    </lineage>
</organism>
<keyword evidence="4 7" id="KW-0812">Transmembrane</keyword>
<feature type="domain" description="ABC3 transporter permease C-terminal" evidence="8">
    <location>
        <begin position="251"/>
        <end position="376"/>
    </location>
</feature>
<proteinExistence type="inferred from homology"/>
<reference evidence="10 11" key="1">
    <citation type="submission" date="2017-03" db="EMBL/GenBank/DDBJ databases">
        <title>Genome sequence of Geothermobacter sp. EPR-M, Deep-Sea Iron Reducer.</title>
        <authorList>
            <person name="Tully B."/>
            <person name="Savalia P."/>
            <person name="Abuyen K."/>
            <person name="Baughan C."/>
            <person name="Romero E."/>
            <person name="Ronkowski C."/>
            <person name="Torres B."/>
            <person name="Tremblay J."/>
            <person name="Trujillo A."/>
            <person name="Tyler M."/>
            <person name="Perez-Rodriguez I."/>
            <person name="Amend J."/>
        </authorList>
    </citation>
    <scope>NUCLEOTIDE SEQUENCE [LARGE SCALE GENOMIC DNA]</scope>
    <source>
        <strain evidence="10 11">EPR-M</strain>
    </source>
</reference>
<evidence type="ECO:0000259" key="9">
    <source>
        <dbReference type="Pfam" id="PF12704"/>
    </source>
</evidence>
<feature type="domain" description="MacB-like periplasmic core" evidence="9">
    <location>
        <begin position="29"/>
        <end position="219"/>
    </location>
</feature>
<evidence type="ECO:0000256" key="3">
    <source>
        <dbReference type="ARBA" id="ARBA00022475"/>
    </source>
</evidence>
<protein>
    <recommendedName>
        <fullName evidence="12">ABC-type transport system, involved in lipoprotein release, permease component</fullName>
    </recommendedName>
</protein>
<dbReference type="STRING" id="1969733.B5V00_03625"/>
<feature type="transmembrane region" description="Helical" evidence="7">
    <location>
        <begin position="300"/>
        <end position="330"/>
    </location>
</feature>
<keyword evidence="3" id="KW-1003">Cell membrane</keyword>
<comment type="similarity">
    <text evidence="2">Belongs to the ABC-4 integral membrane protein family. LolC/E subfamily.</text>
</comment>
<dbReference type="RefSeq" id="WP_085009400.1">
    <property type="nucleotide sequence ID" value="NZ_NAAD01000003.1"/>
</dbReference>
<comment type="subcellular location">
    <subcellularLocation>
        <location evidence="1">Cell membrane</location>
        <topology evidence="1">Multi-pass membrane protein</topology>
    </subcellularLocation>
</comment>
<dbReference type="InterPro" id="IPR051447">
    <property type="entry name" value="Lipoprotein-release_system"/>
</dbReference>
<feature type="transmembrane region" description="Helical" evidence="7">
    <location>
        <begin position="351"/>
        <end position="371"/>
    </location>
</feature>
<dbReference type="EMBL" id="NAAD01000003">
    <property type="protein sequence ID" value="ORJ62387.1"/>
    <property type="molecule type" value="Genomic_DNA"/>
</dbReference>
<evidence type="ECO:0000259" key="8">
    <source>
        <dbReference type="Pfam" id="PF02687"/>
    </source>
</evidence>
<dbReference type="Pfam" id="PF12704">
    <property type="entry name" value="MacB_PCD"/>
    <property type="match status" value="1"/>
</dbReference>
<dbReference type="OrthoDB" id="8522929at2"/>
<dbReference type="GO" id="GO:0098797">
    <property type="term" value="C:plasma membrane protein complex"/>
    <property type="evidence" value="ECO:0007669"/>
    <property type="project" value="TreeGrafter"/>
</dbReference>
<evidence type="ECO:0008006" key="12">
    <source>
        <dbReference type="Google" id="ProtNLM"/>
    </source>
</evidence>